<comment type="caution">
    <text evidence="1">The sequence shown here is derived from an EMBL/GenBank/DDBJ whole genome shotgun (WGS) entry which is preliminary data.</text>
</comment>
<dbReference type="Proteomes" id="UP000012138">
    <property type="component" value="Unassembled WGS sequence"/>
</dbReference>
<sequence length="49" mass="5475">MRVSFFALTCVICSSAKESSLLFGEMVITRALIAKKFPEFIFEGKAVEK</sequence>
<name>M6Y713_9LEPT</name>
<proteinExistence type="predicted"/>
<protein>
    <submittedName>
        <fullName evidence="1">Uncharacterized protein</fullName>
    </submittedName>
</protein>
<dbReference type="AlphaFoldDB" id="M6Y713"/>
<reference evidence="1 2" key="1">
    <citation type="submission" date="2013-01" db="EMBL/GenBank/DDBJ databases">
        <authorList>
            <person name="Harkins D.M."/>
            <person name="Durkin A.S."/>
            <person name="Brinkac L.M."/>
            <person name="Haft D.H."/>
            <person name="Selengut J.D."/>
            <person name="Sanka R."/>
            <person name="DePew J."/>
            <person name="Purushe J."/>
            <person name="Whelen A.C."/>
            <person name="Vinetz J.M."/>
            <person name="Sutton G.G."/>
            <person name="Nierman W.C."/>
            <person name="Fouts D.E."/>
        </authorList>
    </citation>
    <scope>NUCLEOTIDE SEQUENCE [LARGE SCALE GENOMIC DNA]</scope>
    <source>
        <strain evidence="1 2">2001034031</strain>
    </source>
</reference>
<organism evidence="1 2">
    <name type="scientific">Leptospira noguchii str. 2001034031</name>
    <dbReference type="NCBI Taxonomy" id="1193053"/>
    <lineage>
        <taxon>Bacteria</taxon>
        <taxon>Pseudomonadati</taxon>
        <taxon>Spirochaetota</taxon>
        <taxon>Spirochaetia</taxon>
        <taxon>Leptospirales</taxon>
        <taxon>Leptospiraceae</taxon>
        <taxon>Leptospira</taxon>
    </lineage>
</organism>
<gene>
    <name evidence="1" type="ORF">LEP1GSC024_1559</name>
</gene>
<dbReference type="EMBL" id="AKXB02000093">
    <property type="protein sequence ID" value="EMO89510.1"/>
    <property type="molecule type" value="Genomic_DNA"/>
</dbReference>
<accession>M6Y713</accession>
<evidence type="ECO:0000313" key="1">
    <source>
        <dbReference type="EMBL" id="EMO89510.1"/>
    </source>
</evidence>
<evidence type="ECO:0000313" key="2">
    <source>
        <dbReference type="Proteomes" id="UP000012138"/>
    </source>
</evidence>